<comment type="caution">
    <text evidence="1">The sequence shown here is derived from an EMBL/GenBank/DDBJ whole genome shotgun (WGS) entry which is preliminary data.</text>
</comment>
<evidence type="ECO:0000313" key="2">
    <source>
        <dbReference type="Proteomes" id="UP000646776"/>
    </source>
</evidence>
<evidence type="ECO:0000313" key="1">
    <source>
        <dbReference type="EMBL" id="GGT99055.1"/>
    </source>
</evidence>
<proteinExistence type="predicted"/>
<sequence>MCRRQGGPGPRRAVAVGPEADQLLGDLLGVHVPLVLTLRLGLHAGVGEAALKRRRGAHTASNVPAVLLSTHGAAGEEIFVVFDTSFGEFPAADPAAFRVKFRKMAISSLAVNLDVPPGPLAKTMGIWSSFSTFLSSSRNISSPLPWRTHWMPKMTRWTWTVVSS</sequence>
<dbReference type="AlphaFoldDB" id="A0A918HRH0"/>
<reference evidence="1" key="1">
    <citation type="journal article" date="2014" name="Int. J. Syst. Evol. Microbiol.">
        <title>Complete genome sequence of Corynebacterium casei LMG S-19264T (=DSM 44701T), isolated from a smear-ripened cheese.</title>
        <authorList>
            <consortium name="US DOE Joint Genome Institute (JGI-PGF)"/>
            <person name="Walter F."/>
            <person name="Albersmeier A."/>
            <person name="Kalinowski J."/>
            <person name="Ruckert C."/>
        </authorList>
    </citation>
    <scope>NUCLEOTIDE SEQUENCE</scope>
    <source>
        <strain evidence="1">JCM 4125</strain>
    </source>
</reference>
<keyword evidence="2" id="KW-1185">Reference proteome</keyword>
<name>A0A918HRH0_9ACTN</name>
<organism evidence="1 2">
    <name type="scientific">Streptomyces phaeofaciens</name>
    <dbReference type="NCBI Taxonomy" id="68254"/>
    <lineage>
        <taxon>Bacteria</taxon>
        <taxon>Bacillati</taxon>
        <taxon>Actinomycetota</taxon>
        <taxon>Actinomycetes</taxon>
        <taxon>Kitasatosporales</taxon>
        <taxon>Streptomycetaceae</taxon>
        <taxon>Streptomyces</taxon>
    </lineage>
</organism>
<reference evidence="1" key="2">
    <citation type="submission" date="2020-09" db="EMBL/GenBank/DDBJ databases">
        <authorList>
            <person name="Sun Q."/>
            <person name="Ohkuma M."/>
        </authorList>
    </citation>
    <scope>NUCLEOTIDE SEQUENCE</scope>
    <source>
        <strain evidence="1">JCM 4125</strain>
    </source>
</reference>
<accession>A0A918HRH0</accession>
<protein>
    <submittedName>
        <fullName evidence="1">Uncharacterized protein</fullName>
    </submittedName>
</protein>
<dbReference type="EMBL" id="BMSA01000059">
    <property type="protein sequence ID" value="GGT99055.1"/>
    <property type="molecule type" value="Genomic_DNA"/>
</dbReference>
<dbReference type="Proteomes" id="UP000646776">
    <property type="component" value="Unassembled WGS sequence"/>
</dbReference>
<gene>
    <name evidence="1" type="ORF">GCM10010226_90330</name>
</gene>